<gene>
    <name evidence="3" type="ordered locus">SBI_04321</name>
</gene>
<evidence type="ECO:0000313" key="4">
    <source>
        <dbReference type="Proteomes" id="UP000000377"/>
    </source>
</evidence>
<dbReference type="InterPro" id="IPR050447">
    <property type="entry name" value="Erg6_SMT_methyltransf"/>
</dbReference>
<dbReference type="EMBL" id="CP002047">
    <property type="protein sequence ID" value="ADI07441.1"/>
    <property type="molecule type" value="Genomic_DNA"/>
</dbReference>
<dbReference type="PANTHER" id="PTHR44068:SF11">
    <property type="entry name" value="GERANYL DIPHOSPHATE 2-C-METHYLTRANSFERASE"/>
    <property type="match status" value="1"/>
</dbReference>
<dbReference type="eggNOG" id="COG2226">
    <property type="taxonomic scope" value="Bacteria"/>
</dbReference>
<reference evidence="3 4" key="1">
    <citation type="journal article" date="2010" name="J. Bacteriol.">
        <title>Genome sequence of the milbemycin-producing bacterium Streptomyces bingchenggensis.</title>
        <authorList>
            <person name="Wang X.J."/>
            <person name="Yan Y.J."/>
            <person name="Zhang B."/>
            <person name="An J."/>
            <person name="Wang J.J."/>
            <person name="Tian J."/>
            <person name="Jiang L."/>
            <person name="Chen Y.H."/>
            <person name="Huang S.X."/>
            <person name="Yin M."/>
            <person name="Zhang J."/>
            <person name="Gao A.L."/>
            <person name="Liu C.X."/>
            <person name="Zhu Z.X."/>
            <person name="Xiang W.S."/>
        </authorList>
    </citation>
    <scope>NUCLEOTIDE SEQUENCE [LARGE SCALE GENOMIC DNA]</scope>
    <source>
        <strain evidence="3 4">BCW-1</strain>
    </source>
</reference>
<dbReference type="InterPro" id="IPR013216">
    <property type="entry name" value="Methyltransf_11"/>
</dbReference>
<dbReference type="KEGG" id="sbh:SBI_04321"/>
<evidence type="ECO:0000313" key="3">
    <source>
        <dbReference type="EMBL" id="ADI07441.1"/>
    </source>
</evidence>
<proteinExistence type="predicted"/>
<feature type="domain" description="Methyltransferase type 11" evidence="2">
    <location>
        <begin position="50"/>
        <end position="141"/>
    </location>
</feature>
<dbReference type="PANTHER" id="PTHR44068">
    <property type="entry name" value="ZGC:194242"/>
    <property type="match status" value="1"/>
</dbReference>
<dbReference type="Gene3D" id="3.40.50.150">
    <property type="entry name" value="Vaccinia Virus protein VP39"/>
    <property type="match status" value="1"/>
</dbReference>
<dbReference type="Pfam" id="PF08241">
    <property type="entry name" value="Methyltransf_11"/>
    <property type="match status" value="1"/>
</dbReference>
<dbReference type="InterPro" id="IPR029063">
    <property type="entry name" value="SAM-dependent_MTases_sf"/>
</dbReference>
<dbReference type="AlphaFoldDB" id="D7BTK2"/>
<sequence length="263" mass="28262">MPHAFTAVDRQARPAELVNVLKRLAAEPFYGAYKRRLRELLQARPEGRYLDVGAGTGAGALALHTETGARAVGADSSLTMATAMKAAGLAHVVVADGHHLPFRDACLDGAWADRVLQHVADPEQVVDEMTRVVRPGGRIVLADPDYSTQVLDIEDQDLAAQVLRFRAEANLRNGTLAHRHAGMLAARALADVTVEARTLVVRDPTAVDNVMGLRSWAHTAAARGYLDPAAADRFVAQFDQAVSTGRFAYAVTFFLTSGTKAAR</sequence>
<dbReference type="STRING" id="749414.SBI_04321"/>
<dbReference type="Proteomes" id="UP000000377">
    <property type="component" value="Chromosome"/>
</dbReference>
<dbReference type="GO" id="GO:0008757">
    <property type="term" value="F:S-adenosylmethionine-dependent methyltransferase activity"/>
    <property type="evidence" value="ECO:0007669"/>
    <property type="project" value="InterPro"/>
</dbReference>
<keyword evidence="4" id="KW-1185">Reference proteome</keyword>
<name>D7BTK2_STRBB</name>
<dbReference type="HOGENOM" id="CLU_062440_3_1_11"/>
<keyword evidence="1" id="KW-0808">Transferase</keyword>
<evidence type="ECO:0000256" key="1">
    <source>
        <dbReference type="ARBA" id="ARBA00022679"/>
    </source>
</evidence>
<accession>D7BTK2</accession>
<evidence type="ECO:0000259" key="2">
    <source>
        <dbReference type="Pfam" id="PF08241"/>
    </source>
</evidence>
<dbReference type="PATRIC" id="fig|749414.3.peg.4465"/>
<organism evidence="3 4">
    <name type="scientific">Streptomyces bingchenggensis (strain BCW-1)</name>
    <dbReference type="NCBI Taxonomy" id="749414"/>
    <lineage>
        <taxon>Bacteria</taxon>
        <taxon>Bacillati</taxon>
        <taxon>Actinomycetota</taxon>
        <taxon>Actinomycetes</taxon>
        <taxon>Kitasatosporales</taxon>
        <taxon>Streptomycetaceae</taxon>
        <taxon>Streptomyces</taxon>
    </lineage>
</organism>
<protein>
    <recommendedName>
        <fullName evidence="2">Methyltransferase type 11 domain-containing protein</fullName>
    </recommendedName>
</protein>
<dbReference type="SUPFAM" id="SSF53335">
    <property type="entry name" value="S-adenosyl-L-methionine-dependent methyltransferases"/>
    <property type="match status" value="1"/>
</dbReference>